<dbReference type="RefSeq" id="WP_011239777.1">
    <property type="nucleotide sequence ID" value="NC_006513.1"/>
</dbReference>
<dbReference type="STRING" id="76114.ebA7065"/>
<dbReference type="KEGG" id="eba:ebA7065"/>
<evidence type="ECO:0000256" key="2">
    <source>
        <dbReference type="SAM" id="SignalP"/>
    </source>
</evidence>
<dbReference type="HOGENOM" id="CLU_091014_0_0_4"/>
<dbReference type="Proteomes" id="UP000006552">
    <property type="component" value="Chromosome"/>
</dbReference>
<dbReference type="SUPFAM" id="SSF89392">
    <property type="entry name" value="Prokaryotic lipoproteins and lipoprotein localization factors"/>
    <property type="match status" value="1"/>
</dbReference>
<feature type="chain" id="PRO_5004260572" description="Transmembrane protein" evidence="2">
    <location>
        <begin position="22"/>
        <end position="193"/>
    </location>
</feature>
<gene>
    <name evidence="3" type="ORF">ebA7065</name>
</gene>
<dbReference type="EMBL" id="CR555306">
    <property type="protein sequence ID" value="CAI10132.1"/>
    <property type="molecule type" value="Genomic_DNA"/>
</dbReference>
<accession>Q5NXT2</accession>
<dbReference type="InterPro" id="IPR029046">
    <property type="entry name" value="LolA/LolB/LppX"/>
</dbReference>
<evidence type="ECO:0000256" key="1">
    <source>
        <dbReference type="ARBA" id="ARBA00022729"/>
    </source>
</evidence>
<dbReference type="Gene3D" id="2.50.20.10">
    <property type="entry name" value="Lipoprotein localisation LolA/LolB/LppX"/>
    <property type="match status" value="1"/>
</dbReference>
<dbReference type="AlphaFoldDB" id="Q5NXT2"/>
<dbReference type="eggNOG" id="COG2834">
    <property type="taxonomic scope" value="Bacteria"/>
</dbReference>
<reference evidence="3 4" key="1">
    <citation type="journal article" date="2005" name="Arch. Microbiol.">
        <title>The genome sequence of an anaerobic aromatic-degrading denitrifying bacterium, strain EbN1.</title>
        <authorList>
            <person name="Rabus R."/>
            <person name="Kube M."/>
            <person name="Heider J."/>
            <person name="Beck A."/>
            <person name="Heitmann K."/>
            <person name="Widdel F."/>
            <person name="Reinhardt R."/>
        </authorList>
    </citation>
    <scope>NUCLEOTIDE SEQUENCE [LARGE SCALE GENOMIC DNA]</scope>
    <source>
        <strain evidence="3 4">EbN1</strain>
    </source>
</reference>
<dbReference type="InterPro" id="IPR004564">
    <property type="entry name" value="OM_lipoprot_carrier_LolA-like"/>
</dbReference>
<keyword evidence="1 2" id="KW-0732">Signal</keyword>
<sequence>MRRAGLILLLCAVAITAPLAAAEAWTIEQLMHTLGQQRSGQAHFVERKYLAILDAPVESSGELRFRAPDRLEKITLEPRRESLVLEGNTLTVVRGERRHIVQLSDYREIAAFIDSIRATLAGDQAALDRIYAASLTGTPQDWTLTLLPREPKMAEVVLRIAINGSHAQLRGIEILQADGDRSVMEIVSERAAR</sequence>
<feature type="signal peptide" evidence="2">
    <location>
        <begin position="1"/>
        <end position="21"/>
    </location>
</feature>
<proteinExistence type="predicted"/>
<name>Q5NXT2_AROAE</name>
<organism evidence="3 4">
    <name type="scientific">Aromatoleum aromaticum (strain DSM 19018 / LMG 30748 / EbN1)</name>
    <name type="common">Azoarcus sp. (strain EbN1)</name>
    <dbReference type="NCBI Taxonomy" id="76114"/>
    <lineage>
        <taxon>Bacteria</taxon>
        <taxon>Pseudomonadati</taxon>
        <taxon>Pseudomonadota</taxon>
        <taxon>Betaproteobacteria</taxon>
        <taxon>Rhodocyclales</taxon>
        <taxon>Rhodocyclaceae</taxon>
        <taxon>Aromatoleum</taxon>
    </lineage>
</organism>
<dbReference type="Pfam" id="PF19574">
    <property type="entry name" value="LolA_3"/>
    <property type="match status" value="1"/>
</dbReference>
<dbReference type="CDD" id="cd16325">
    <property type="entry name" value="LolA"/>
    <property type="match status" value="1"/>
</dbReference>
<evidence type="ECO:0000313" key="3">
    <source>
        <dbReference type="EMBL" id="CAI10132.1"/>
    </source>
</evidence>
<evidence type="ECO:0000313" key="4">
    <source>
        <dbReference type="Proteomes" id="UP000006552"/>
    </source>
</evidence>
<evidence type="ECO:0008006" key="5">
    <source>
        <dbReference type="Google" id="ProtNLM"/>
    </source>
</evidence>
<keyword evidence="4" id="KW-1185">Reference proteome</keyword>
<protein>
    <recommendedName>
        <fullName evidence="5">Transmembrane protein</fullName>
    </recommendedName>
</protein>